<dbReference type="InterPro" id="IPR029039">
    <property type="entry name" value="Flavoprotein-like_sf"/>
</dbReference>
<proteinExistence type="inferred from homology"/>
<dbReference type="GO" id="GO:0010181">
    <property type="term" value="F:FMN binding"/>
    <property type="evidence" value="ECO:0007669"/>
    <property type="project" value="UniProtKB-UniRule"/>
</dbReference>
<dbReference type="PANTHER" id="PTHR42809">
    <property type="entry name" value="FLAVODOXIN 2"/>
    <property type="match status" value="1"/>
</dbReference>
<feature type="domain" description="Flavodoxin-like" evidence="8">
    <location>
        <begin position="3"/>
        <end position="165"/>
    </location>
</feature>
<keyword evidence="6 7" id="KW-0249">Electron transport</keyword>
<dbReference type="STRING" id="465817.ETA_12460"/>
<comment type="similarity">
    <text evidence="2 7">Belongs to the flavodoxin family.</text>
</comment>
<dbReference type="HOGENOM" id="CLU_051402_1_0_6"/>
<dbReference type="InterPro" id="IPR010086">
    <property type="entry name" value="Flavodoxin_lc"/>
</dbReference>
<comment type="function">
    <text evidence="7">Low-potential electron donor to a number of redox enzymes.</text>
</comment>
<dbReference type="AlphaFoldDB" id="B2VIK5"/>
<keyword evidence="10" id="KW-1185">Reference proteome</keyword>
<keyword evidence="3 7" id="KW-0813">Transport</keyword>
<evidence type="ECO:0000256" key="6">
    <source>
        <dbReference type="ARBA" id="ARBA00022982"/>
    </source>
</evidence>
<dbReference type="eggNOG" id="COG0716">
    <property type="taxonomic scope" value="Bacteria"/>
</dbReference>
<dbReference type="NCBIfam" id="TIGR01752">
    <property type="entry name" value="flav_long"/>
    <property type="match status" value="1"/>
</dbReference>
<dbReference type="KEGG" id="eta:ETA_12460"/>
<name>B2VIK5_ERWT9</name>
<sequence length="187" mass="21081">MKIAIVFGSTTRYTEMVADKIASRPGFENADLIDVEDMNFASLTDYNLLIFGIPTWDYGEPPSSWQDVWDELDQFDFSGQLCAFYGLGDQSGYARWFVDAMGILHDKIAAKGAIVIGEWSTAGYQFDSDKALTKDKKNFVGLAIDDVNQQALTDERIARWCSHLNSLISATNKFERPDGKNKHCRDR</sequence>
<evidence type="ECO:0000256" key="4">
    <source>
        <dbReference type="ARBA" id="ARBA00022630"/>
    </source>
</evidence>
<evidence type="ECO:0000256" key="5">
    <source>
        <dbReference type="ARBA" id="ARBA00022643"/>
    </source>
</evidence>
<gene>
    <name evidence="9" type="primary">fldB</name>
    <name evidence="9" type="ordered locus">ETA_12460</name>
</gene>
<dbReference type="RefSeq" id="WP_012440987.1">
    <property type="nucleotide sequence ID" value="NC_010694.1"/>
</dbReference>
<evidence type="ECO:0000256" key="7">
    <source>
        <dbReference type="PIRNR" id="PIRNR038996"/>
    </source>
</evidence>
<evidence type="ECO:0000313" key="10">
    <source>
        <dbReference type="Proteomes" id="UP000001726"/>
    </source>
</evidence>
<evidence type="ECO:0000313" key="9">
    <source>
        <dbReference type="EMBL" id="CAO96292.1"/>
    </source>
</evidence>
<dbReference type="SUPFAM" id="SSF52218">
    <property type="entry name" value="Flavoproteins"/>
    <property type="match status" value="1"/>
</dbReference>
<dbReference type="OrthoDB" id="359268at2"/>
<evidence type="ECO:0000256" key="3">
    <source>
        <dbReference type="ARBA" id="ARBA00022448"/>
    </source>
</evidence>
<dbReference type="Gene3D" id="3.40.50.360">
    <property type="match status" value="1"/>
</dbReference>
<dbReference type="EMBL" id="CU468135">
    <property type="protein sequence ID" value="CAO96292.1"/>
    <property type="molecule type" value="Genomic_DNA"/>
</dbReference>
<reference evidence="9 10" key="1">
    <citation type="journal article" date="2008" name="Environ. Microbiol.">
        <title>The genome of Erwinia tasmaniensis strain Et1/99, a non-pathogenic bacterium in the genus Erwinia.</title>
        <authorList>
            <person name="Kube M."/>
            <person name="Migdoll A.M."/>
            <person name="Mueller I."/>
            <person name="Kuhl H."/>
            <person name="Beck A."/>
            <person name="Reinhardt R."/>
            <person name="Geider K."/>
        </authorList>
    </citation>
    <scope>NUCLEOTIDE SEQUENCE [LARGE SCALE GENOMIC DNA]</scope>
    <source>
        <strain evidence="10">DSM 17950 / CFBP 7177 / CIP 109463 / NCPPB 4357 / Et1/99</strain>
    </source>
</reference>
<dbReference type="Pfam" id="PF00258">
    <property type="entry name" value="Flavodoxin_1"/>
    <property type="match status" value="1"/>
</dbReference>
<protein>
    <recommendedName>
        <fullName evidence="7">Flavodoxin</fullName>
    </recommendedName>
</protein>
<dbReference type="PIRSF" id="PIRSF038996">
    <property type="entry name" value="FldA"/>
    <property type="match status" value="1"/>
</dbReference>
<evidence type="ECO:0000256" key="2">
    <source>
        <dbReference type="ARBA" id="ARBA00005267"/>
    </source>
</evidence>
<dbReference type="GO" id="GO:0009055">
    <property type="term" value="F:electron transfer activity"/>
    <property type="evidence" value="ECO:0007669"/>
    <property type="project" value="UniProtKB-UniRule"/>
</dbReference>
<dbReference type="InterPro" id="IPR050619">
    <property type="entry name" value="Flavodoxin"/>
</dbReference>
<evidence type="ECO:0000256" key="1">
    <source>
        <dbReference type="ARBA" id="ARBA00001917"/>
    </source>
</evidence>
<organism evidence="9 10">
    <name type="scientific">Erwinia tasmaniensis (strain DSM 17950 / CFBP 7177 / CIP 109463 / NCPPB 4357 / Et1/99)</name>
    <dbReference type="NCBI Taxonomy" id="465817"/>
    <lineage>
        <taxon>Bacteria</taxon>
        <taxon>Pseudomonadati</taxon>
        <taxon>Pseudomonadota</taxon>
        <taxon>Gammaproteobacteria</taxon>
        <taxon>Enterobacterales</taxon>
        <taxon>Erwiniaceae</taxon>
        <taxon>Erwinia</taxon>
    </lineage>
</organism>
<dbReference type="InterPro" id="IPR008254">
    <property type="entry name" value="Flavodoxin/NO_synth"/>
</dbReference>
<dbReference type="PANTHER" id="PTHR42809:SF3">
    <property type="entry name" value="FLAVODOXIN 2"/>
    <property type="match status" value="1"/>
</dbReference>
<evidence type="ECO:0000259" key="8">
    <source>
        <dbReference type="PROSITE" id="PS50902"/>
    </source>
</evidence>
<comment type="cofactor">
    <cofactor evidence="1 7">
        <name>FMN</name>
        <dbReference type="ChEBI" id="CHEBI:58210"/>
    </cofactor>
</comment>
<keyword evidence="5 7" id="KW-0288">FMN</keyword>
<dbReference type="Proteomes" id="UP000001726">
    <property type="component" value="Chromosome"/>
</dbReference>
<keyword evidence="4 7" id="KW-0285">Flavoprotein</keyword>
<accession>B2VIK5</accession>
<dbReference type="PROSITE" id="PS50902">
    <property type="entry name" value="FLAVODOXIN_LIKE"/>
    <property type="match status" value="1"/>
</dbReference>